<dbReference type="Pfam" id="PF01464">
    <property type="entry name" value="SLT"/>
    <property type="match status" value="1"/>
</dbReference>
<proteinExistence type="inferred from homology"/>
<dbReference type="CDD" id="cd00254">
    <property type="entry name" value="LT-like"/>
    <property type="match status" value="1"/>
</dbReference>
<evidence type="ECO:0000313" key="6">
    <source>
        <dbReference type="Proteomes" id="UP001146019"/>
    </source>
</evidence>
<sequence>MAGKDLKVALKITADLNQARREMRGIKDELVDTSKAADNATKSQQSVSKASSSTADAIKKMSTATDMKDGTKQLNVYDQQLNKVTGSSAQFAESNNKVLQSLKGFAPQLLSISAASAGFMAIAMDTVNKAAELKNQSALGGLNVEEFQYYAAGAKTVGIQTEKLGDIFKDTRDKVGDFLATGGGELKDFFEKIAPKVGVTAEQFKKLNGAESLQLIFDSLKKTGMSDNEIVFYLESVADEATALVPLLEKSGEGFKKFGDKAKASGAILSKDMVNDAIAAKNAIGDVQNQVMGLTNKMVANAAPAITFLAQNLDVLAQAGIIAASVYVARLAPSIIASTKATIADLTTKGQAIFLSKSRATALLAEANASQIKAAAELKSAQTAAAVAMGTSAQTAAQARLTTARTADTAATLAQSRAQEVYNTTMSRSRLSAGVLMGALGGPVGLAITAAGVAASFLLMKDSSAQVAPVLDIQGQSVDELRAKYEQLGAIQKDTALHEIKKQVEETSLKFKVASSDLSAFIEALPISDEKINTYRKLNTQFIQGKITADNYYNALKNGNVLNEEQLRTAGKLISAYSDTKKEFKTTKEAQEALTSTSKTASSTNNDLNKSITETGNAAIFAAGQIGGLTKAHKELLETAQNNTLSNWYQIDLMKKGVSPEKAAKDAKSLDTLNADPNSTQTYFRLPDDLSNANALDLKVEKERLALEQKITQDFEKRKKIAEQTNKINKTVLAQSIKYNYAEKEKNAGLPNGLLYAISTRESGGDRFAKSPVGAKGAFQFMPKTAERFKLSDRTDVNRSAEAATEYLKWLWERYNGDLDKTIMAYNAGEGNVDSGKAYSFKETQKYLAEVKKNLAAINGFKDENAQNNLSKMLSAEDDTRKKIEQLKQERVTIDLRFATEPEKLKKEYDDLVKDINKAGYDPDTLKIRLVQAEKEYQDKLSKRPEILKRVQESMTELDKSWLKASGNDLESSLMEIDEKWKQPKADLASLMMSEPNALQANKYQEMLVKIDFVIDQEKLTLQYNNAIDRFKELDELRNSRLDNLKTQYDSGQITQPQYAEQAKEINEQLRPEMENLIQLAWQYADAMQGVSGERARENTLAMQQSLIETNNEFRKFLPTAEQLNEQIAGGLTDSIMAWADGVKSVEGAFKQFAASFLREIAQMILKQMLFNAVSQMTGAASAAAGSGGAGGMIAGVLSSAFGGQGFMDGGHTGYGPRDAVAGVVHKDEWVTTKRRTSEPGAKQFLAYFEKYGMQGLNKFKGYADGGLVGAPQVNVPNIPTPKVADPAAMIANSTSFSANQNFYLVDDPARILDILKSGASQENLVVMMSRDPAKFKSALQIGG</sequence>
<dbReference type="InterPro" id="IPR008258">
    <property type="entry name" value="Transglycosylase_SLT_dom_1"/>
</dbReference>
<dbReference type="PANTHER" id="PTHR37423">
    <property type="entry name" value="SOLUBLE LYTIC MUREIN TRANSGLYCOSYLASE-RELATED"/>
    <property type="match status" value="1"/>
</dbReference>
<dbReference type="Gene3D" id="1.10.530.10">
    <property type="match status" value="1"/>
</dbReference>
<keyword evidence="2" id="KW-0175">Coiled coil</keyword>
<evidence type="ECO:0000256" key="1">
    <source>
        <dbReference type="ARBA" id="ARBA00007734"/>
    </source>
</evidence>
<reference evidence="5" key="1">
    <citation type="submission" date="2022-11" db="EMBL/GenBank/DDBJ databases">
        <title>Biodiversity and phylogenetic relationships of bacteria.</title>
        <authorList>
            <person name="Machado R.A.R."/>
            <person name="Bhat A."/>
            <person name="Loulou A."/>
            <person name="Kallel S."/>
        </authorList>
    </citation>
    <scope>NUCLEOTIDE SEQUENCE</scope>
    <source>
        <strain evidence="5">A-IN1</strain>
    </source>
</reference>
<accession>A0A9X3IFU9</accession>
<keyword evidence="6" id="KW-1185">Reference proteome</keyword>
<dbReference type="SUPFAM" id="SSF53955">
    <property type="entry name" value="Lysozyme-like"/>
    <property type="match status" value="1"/>
</dbReference>
<comment type="similarity">
    <text evidence="1">Belongs to the transglycosylase Slt family.</text>
</comment>
<gene>
    <name evidence="5" type="ORF">OSH00_01925</name>
</gene>
<dbReference type="Proteomes" id="UP001146019">
    <property type="component" value="Unassembled WGS sequence"/>
</dbReference>
<evidence type="ECO:0000259" key="4">
    <source>
        <dbReference type="Pfam" id="PF01464"/>
    </source>
</evidence>
<dbReference type="RefSeq" id="WP_266129009.1">
    <property type="nucleotide sequence ID" value="NZ_JAPKMY010000001.1"/>
</dbReference>
<dbReference type="PANTHER" id="PTHR37423:SF2">
    <property type="entry name" value="MEMBRANE-BOUND LYTIC MUREIN TRANSGLYCOSYLASE C"/>
    <property type="match status" value="1"/>
</dbReference>
<feature type="region of interest" description="Disordered" evidence="3">
    <location>
        <begin position="36"/>
        <end position="55"/>
    </location>
</feature>
<evidence type="ECO:0000256" key="3">
    <source>
        <dbReference type="SAM" id="MobiDB-lite"/>
    </source>
</evidence>
<evidence type="ECO:0000313" key="5">
    <source>
        <dbReference type="EMBL" id="MCX5466491.1"/>
    </source>
</evidence>
<dbReference type="EMBL" id="JAPKMY010000001">
    <property type="protein sequence ID" value="MCX5466491.1"/>
    <property type="molecule type" value="Genomic_DNA"/>
</dbReference>
<name>A0A9X3IFU9_9GAMM</name>
<comment type="caution">
    <text evidence="5">The sequence shown here is derived from an EMBL/GenBank/DDBJ whole genome shotgun (WGS) entry which is preliminary data.</text>
</comment>
<organism evidence="5 6">
    <name type="scientific">Acinetobacter nematophilus</name>
    <dbReference type="NCBI Taxonomy" id="2994642"/>
    <lineage>
        <taxon>Bacteria</taxon>
        <taxon>Pseudomonadati</taxon>
        <taxon>Pseudomonadota</taxon>
        <taxon>Gammaproteobacteria</taxon>
        <taxon>Moraxellales</taxon>
        <taxon>Moraxellaceae</taxon>
        <taxon>Acinetobacter</taxon>
    </lineage>
</organism>
<feature type="domain" description="Transglycosylase SLT" evidence="4">
    <location>
        <begin position="743"/>
        <end position="845"/>
    </location>
</feature>
<feature type="compositionally biased region" description="Low complexity" evidence="3">
    <location>
        <begin position="40"/>
        <end position="54"/>
    </location>
</feature>
<evidence type="ECO:0000256" key="2">
    <source>
        <dbReference type="SAM" id="Coils"/>
    </source>
</evidence>
<feature type="coiled-coil region" evidence="2">
    <location>
        <begin position="9"/>
        <end position="36"/>
    </location>
</feature>
<dbReference type="InterPro" id="IPR023346">
    <property type="entry name" value="Lysozyme-like_dom_sf"/>
</dbReference>
<protein>
    <submittedName>
        <fullName evidence="5">Transglycosylase SLT domain-containing protein</fullName>
    </submittedName>
</protein>